<feature type="transmembrane region" description="Helical" evidence="1">
    <location>
        <begin position="12"/>
        <end position="32"/>
    </location>
</feature>
<dbReference type="Gene3D" id="3.30.2090.10">
    <property type="entry name" value="Multidrug efflux transporter AcrB TolC docking domain, DN and DC subdomains"/>
    <property type="match status" value="2"/>
</dbReference>
<dbReference type="InterPro" id="IPR001036">
    <property type="entry name" value="Acrflvin-R"/>
</dbReference>
<comment type="caution">
    <text evidence="2">The sequence shown here is derived from an EMBL/GenBank/DDBJ whole genome shotgun (WGS) entry which is preliminary data.</text>
</comment>
<evidence type="ECO:0000313" key="3">
    <source>
        <dbReference type="Proteomes" id="UP000824202"/>
    </source>
</evidence>
<dbReference type="AlphaFoldDB" id="A0A9D1V0V8"/>
<dbReference type="EMBL" id="DXFT01000116">
    <property type="protein sequence ID" value="HIX03674.1"/>
    <property type="molecule type" value="Genomic_DNA"/>
</dbReference>
<dbReference type="GO" id="GO:0005886">
    <property type="term" value="C:plasma membrane"/>
    <property type="evidence" value="ECO:0007669"/>
    <property type="project" value="TreeGrafter"/>
</dbReference>
<dbReference type="Proteomes" id="UP000824202">
    <property type="component" value="Unassembled WGS sequence"/>
</dbReference>
<feature type="transmembrane region" description="Helical" evidence="1">
    <location>
        <begin position="862"/>
        <end position="879"/>
    </location>
</feature>
<sequence>MSIYNTAVNKPISTLMVFLAILVLGVASYLQLPVDQLPKMDPPYLTVMATYPGANASDIEENVTKILEDQLNSVDDLKELTSTSYDNLAVISLEFEWEANLDEASNDVRDAVDKAMQDLPDDIDRPTIMRFNTSMIPILTYAVTAKESYSGINKILDDKVVTRLNRVDGVAAVTVTGAPERVVYVDLDPNKLDAYNLTLEQIGNKILAENIDVSAGSVKMGNMDYSMRVEGEFEESDQIKNIVIGRTEDKAIFLRDVATVRDTLQDITLEQTVNRGRGCVLMISKQTDANAVAVAEEAKAELELAMKELPSDIHFQIISDNSDFIIKAIDNLQESLLYALLFVVLIVFLFLGRWRATFIIALTIPISLIVAFIYLYATGESLNVISLSSLSIAIGMVVDDAIVVLENVTKHIDRGSRPREAAIYGTNEVWLSVIVTTLVTIAVFFPLTLVSGMTGILFKQLGWIVCITICTSTITAISLTPMLCSQLMKIQNKTPKPGKFSFYLFVTKRLNALDAGYEKLIRWVLCHKAMTICTMAFLFLGSCGLSRYIQTDFMPQNDQGTMNVYAKMQSGQRVEVTKQIAFDIDSVIRAEVPEISIINLSYGSEEEASNASLMNSTGSNILNMRIRITDLKERDRSVFVIADQIRDILKRFPDVLQYTVSTGGMGGSMGNTVDIEIMGHDFNTTTNLAQTIAQQAHQIPGAEDIKISRDEDKAELQIALNPDKLARHALTTSQVGSFLRNNIYGFRNSKYKEDGEEYDIIVRLEEKYRSSLTSVENMLITDGYGQKVRLKELGEIKEYFSPPNIERKSKQRLLKVSITPAAGVPMGEIALQAQQIIDNLKDVPSDVSLYVGGNYEDQQESFSSLIMLLLLSLMLVYIVMAAQFESFKMPFIIMMAIPFAFTGVVLALLMTNTPLSIVAALGAVMLVGIVTKNGIVLIDFINLMRERGVPLYEAIARSCHSRLRPVLMTSLTTILGMVPMALSTGEGSETWRPMGIAVIGGMVFSTIITMIIVPAIYASMDRSGSRNKKAKLAKQFVFMQDFNPERDLPKKNE</sequence>
<name>A0A9D1V0V8_9BACT</name>
<evidence type="ECO:0000313" key="2">
    <source>
        <dbReference type="EMBL" id="HIX03674.1"/>
    </source>
</evidence>
<reference evidence="2" key="1">
    <citation type="journal article" date="2021" name="PeerJ">
        <title>Extensive microbial diversity within the chicken gut microbiome revealed by metagenomics and culture.</title>
        <authorList>
            <person name="Gilroy R."/>
            <person name="Ravi A."/>
            <person name="Getino M."/>
            <person name="Pursley I."/>
            <person name="Horton D.L."/>
            <person name="Alikhan N.F."/>
            <person name="Baker D."/>
            <person name="Gharbi K."/>
            <person name="Hall N."/>
            <person name="Watson M."/>
            <person name="Adriaenssens E.M."/>
            <person name="Foster-Nyarko E."/>
            <person name="Jarju S."/>
            <person name="Secka A."/>
            <person name="Antonio M."/>
            <person name="Oren A."/>
            <person name="Chaudhuri R.R."/>
            <person name="La Ragione R."/>
            <person name="Hildebrand F."/>
            <person name="Pallen M.J."/>
        </authorList>
    </citation>
    <scope>NUCLEOTIDE SEQUENCE</scope>
    <source>
        <strain evidence="2">23274</strain>
    </source>
</reference>
<feature type="transmembrane region" description="Helical" evidence="1">
    <location>
        <begin position="335"/>
        <end position="351"/>
    </location>
</feature>
<feature type="transmembrane region" description="Helical" evidence="1">
    <location>
        <begin position="389"/>
        <end position="408"/>
    </location>
</feature>
<dbReference type="Gene3D" id="1.20.1640.10">
    <property type="entry name" value="Multidrug efflux transporter AcrB transmembrane domain"/>
    <property type="match status" value="2"/>
</dbReference>
<feature type="transmembrane region" description="Helical" evidence="1">
    <location>
        <begin position="358"/>
        <end position="377"/>
    </location>
</feature>
<dbReference type="Gene3D" id="3.30.70.1430">
    <property type="entry name" value="Multidrug efflux transporter AcrB pore domain"/>
    <property type="match status" value="2"/>
</dbReference>
<feature type="transmembrane region" description="Helical" evidence="1">
    <location>
        <begin position="963"/>
        <end position="982"/>
    </location>
</feature>
<dbReference type="InterPro" id="IPR027463">
    <property type="entry name" value="AcrB_DN_DC_subdom"/>
</dbReference>
<keyword evidence="1" id="KW-0812">Transmembrane</keyword>
<feature type="transmembrane region" description="Helical" evidence="1">
    <location>
        <begin position="917"/>
        <end position="942"/>
    </location>
</feature>
<accession>A0A9D1V0V8</accession>
<dbReference type="GO" id="GO:0042910">
    <property type="term" value="F:xenobiotic transmembrane transporter activity"/>
    <property type="evidence" value="ECO:0007669"/>
    <property type="project" value="TreeGrafter"/>
</dbReference>
<gene>
    <name evidence="2" type="ORF">H9863_06115</name>
</gene>
<keyword evidence="1" id="KW-0472">Membrane</keyword>
<evidence type="ECO:0000256" key="1">
    <source>
        <dbReference type="SAM" id="Phobius"/>
    </source>
</evidence>
<dbReference type="PANTHER" id="PTHR32063">
    <property type="match status" value="1"/>
</dbReference>
<dbReference type="PRINTS" id="PR00702">
    <property type="entry name" value="ACRIFLAVINRP"/>
</dbReference>
<dbReference type="Pfam" id="PF00873">
    <property type="entry name" value="ACR_tran"/>
    <property type="match status" value="1"/>
</dbReference>
<proteinExistence type="predicted"/>
<dbReference type="Gene3D" id="3.30.70.1320">
    <property type="entry name" value="Multidrug efflux transporter AcrB pore domain like"/>
    <property type="match status" value="1"/>
</dbReference>
<feature type="transmembrane region" description="Helical" evidence="1">
    <location>
        <begin position="994"/>
        <end position="1018"/>
    </location>
</feature>
<dbReference type="PANTHER" id="PTHR32063:SF0">
    <property type="entry name" value="SWARMING MOTILITY PROTEIN SWRC"/>
    <property type="match status" value="1"/>
</dbReference>
<feature type="transmembrane region" description="Helical" evidence="1">
    <location>
        <begin position="461"/>
        <end position="484"/>
    </location>
</feature>
<feature type="transmembrane region" description="Helical" evidence="1">
    <location>
        <begin position="891"/>
        <end position="911"/>
    </location>
</feature>
<feature type="transmembrane region" description="Helical" evidence="1">
    <location>
        <begin position="529"/>
        <end position="549"/>
    </location>
</feature>
<reference evidence="2" key="2">
    <citation type="submission" date="2021-04" db="EMBL/GenBank/DDBJ databases">
        <authorList>
            <person name="Gilroy R."/>
        </authorList>
    </citation>
    <scope>NUCLEOTIDE SEQUENCE</scope>
    <source>
        <strain evidence="2">23274</strain>
    </source>
</reference>
<protein>
    <submittedName>
        <fullName evidence="2">Efflux RND transporter permease subunit</fullName>
    </submittedName>
</protein>
<feature type="transmembrane region" description="Helical" evidence="1">
    <location>
        <begin position="429"/>
        <end position="449"/>
    </location>
</feature>
<dbReference type="SUPFAM" id="SSF82714">
    <property type="entry name" value="Multidrug efflux transporter AcrB TolC docking domain, DN and DC subdomains"/>
    <property type="match status" value="2"/>
</dbReference>
<keyword evidence="1" id="KW-1133">Transmembrane helix</keyword>
<dbReference type="Gene3D" id="3.30.70.1440">
    <property type="entry name" value="Multidrug efflux transporter AcrB pore domain"/>
    <property type="match status" value="1"/>
</dbReference>
<organism evidence="2 3">
    <name type="scientific">Candidatus Odoribacter faecigallinarum</name>
    <dbReference type="NCBI Taxonomy" id="2838706"/>
    <lineage>
        <taxon>Bacteria</taxon>
        <taxon>Pseudomonadati</taxon>
        <taxon>Bacteroidota</taxon>
        <taxon>Bacteroidia</taxon>
        <taxon>Bacteroidales</taxon>
        <taxon>Odoribacteraceae</taxon>
        <taxon>Odoribacter</taxon>
    </lineage>
</organism>
<dbReference type="SUPFAM" id="SSF82693">
    <property type="entry name" value="Multidrug efflux transporter AcrB pore domain, PN1, PN2, PC1 and PC2 subdomains"/>
    <property type="match status" value="3"/>
</dbReference>
<dbReference type="SUPFAM" id="SSF82866">
    <property type="entry name" value="Multidrug efflux transporter AcrB transmembrane domain"/>
    <property type="match status" value="2"/>
</dbReference>